<reference evidence="10" key="1">
    <citation type="journal article" date="2010" name="PLoS Negl. Trop. Dis.">
        <title>The genome sequence of Trypanosoma brucei gambiense, causative agent of chronic human african trypanosomiasis.</title>
        <authorList>
            <person name="Jackson A.P."/>
            <person name="Sanders M."/>
            <person name="Berry A."/>
            <person name="McQuillan J."/>
            <person name="Aslett M.A."/>
            <person name="Quail M.A."/>
            <person name="Chukualim B."/>
            <person name="Capewell P."/>
            <person name="MacLeod A."/>
            <person name="Melville S.E."/>
            <person name="Gibson W."/>
            <person name="Barry J.D."/>
            <person name="Berriman M."/>
            <person name="Hertz-Fowler C."/>
        </authorList>
    </citation>
    <scope>NUCLEOTIDE SEQUENCE [LARGE SCALE GENOMIC DNA]</scope>
    <source>
        <strain evidence="10">MHOM/CI/86/DAL972</strain>
    </source>
</reference>
<dbReference type="GeneID" id="23865794"/>
<protein>
    <submittedName>
        <fullName evidence="9">Procyclin-associated gene 2 (PAG2) polypeptide,putative</fullName>
    </submittedName>
</protein>
<evidence type="ECO:0000256" key="4">
    <source>
        <dbReference type="ARBA" id="ARBA00023136"/>
    </source>
</evidence>
<dbReference type="Proteomes" id="UP000002316">
    <property type="component" value="Chromosome 10"/>
</dbReference>
<feature type="signal peptide" evidence="7">
    <location>
        <begin position="1"/>
        <end position="18"/>
    </location>
</feature>
<feature type="chain" id="PRO_5003005951" evidence="7">
    <location>
        <begin position="19"/>
        <end position="387"/>
    </location>
</feature>
<dbReference type="KEGG" id="tbg:TbgDal_X6910"/>
<keyword evidence="4" id="KW-0472">Membrane</keyword>
<keyword evidence="3" id="KW-0336">GPI-anchor</keyword>
<evidence type="ECO:0000259" key="8">
    <source>
        <dbReference type="Pfam" id="PF00913"/>
    </source>
</evidence>
<organism evidence="9 10">
    <name type="scientific">Trypanosoma brucei gambiense (strain MHOM/CI/86/DAL972)</name>
    <dbReference type="NCBI Taxonomy" id="679716"/>
    <lineage>
        <taxon>Eukaryota</taxon>
        <taxon>Discoba</taxon>
        <taxon>Euglenozoa</taxon>
        <taxon>Kinetoplastea</taxon>
        <taxon>Metakinetoplastina</taxon>
        <taxon>Trypanosomatida</taxon>
        <taxon>Trypanosomatidae</taxon>
        <taxon>Trypanosoma</taxon>
    </lineage>
</organism>
<dbReference type="GO" id="GO:0042783">
    <property type="term" value="P:symbiont-mediated evasion of host immune response"/>
    <property type="evidence" value="ECO:0007669"/>
    <property type="project" value="InterPro"/>
</dbReference>
<dbReference type="GO" id="GO:0098552">
    <property type="term" value="C:side of membrane"/>
    <property type="evidence" value="ECO:0007669"/>
    <property type="project" value="UniProtKB-KW"/>
</dbReference>
<evidence type="ECO:0000256" key="6">
    <source>
        <dbReference type="ARBA" id="ARBA00023288"/>
    </source>
</evidence>
<dbReference type="Gene3D" id="3.90.150.10">
    <property type="entry name" value="Variant Surface Glycoprotein, subunit A domain 1"/>
    <property type="match status" value="1"/>
</dbReference>
<gene>
    <name evidence="9" type="ORF">TbgDal_X6910</name>
</gene>
<dbReference type="RefSeq" id="XP_011777869.1">
    <property type="nucleotide sequence ID" value="XM_011779567.1"/>
</dbReference>
<keyword evidence="2" id="KW-1003">Cell membrane</keyword>
<keyword evidence="6" id="KW-0449">Lipoprotein</keyword>
<evidence type="ECO:0000256" key="2">
    <source>
        <dbReference type="ARBA" id="ARBA00022475"/>
    </source>
</evidence>
<keyword evidence="5" id="KW-0325">Glycoprotein</keyword>
<evidence type="ECO:0000256" key="5">
    <source>
        <dbReference type="ARBA" id="ARBA00023180"/>
    </source>
</evidence>
<dbReference type="EMBL" id="FN554973">
    <property type="protein sequence ID" value="CBH15605.1"/>
    <property type="molecule type" value="Genomic_DNA"/>
</dbReference>
<name>D0A2W1_TRYB9</name>
<evidence type="ECO:0000256" key="1">
    <source>
        <dbReference type="ARBA" id="ARBA00004609"/>
    </source>
</evidence>
<comment type="subcellular location">
    <subcellularLocation>
        <location evidence="1">Cell membrane</location>
        <topology evidence="1">Lipid-anchor</topology>
        <topology evidence="1">GPI-anchor</topology>
    </subcellularLocation>
</comment>
<dbReference type="Pfam" id="PF00913">
    <property type="entry name" value="Trypan_glycop"/>
    <property type="match status" value="1"/>
</dbReference>
<accession>D0A2W1</accession>
<dbReference type="AlphaFoldDB" id="D0A2W1"/>
<dbReference type="VEuPathDB" id="TriTrypDB:Tbg972.10.6910"/>
<feature type="domain" description="Trypanosome variant surface glycoprotein A-type N-terminal" evidence="8">
    <location>
        <begin position="21"/>
        <end position="269"/>
    </location>
</feature>
<dbReference type="SUPFAM" id="SSF58087">
    <property type="entry name" value="Variant surface glycoprotein (N-terminal domain)"/>
    <property type="match status" value="1"/>
</dbReference>
<evidence type="ECO:0000313" key="9">
    <source>
        <dbReference type="EMBL" id="CBH15605.1"/>
    </source>
</evidence>
<dbReference type="InterPro" id="IPR001812">
    <property type="entry name" value="Trypano_VSG_A_N_dom"/>
</dbReference>
<sequence length="387" mass="42958">MLKFVLVLILIIVGGDYCYRGNAGVALKLQAVKSVCRASKKLKSVFTFVKGKLEKADRNFYEVKLLQKLLRLKLLTEWTKGEKCGTMRVFLTNIRAKERNMRRELSALWKMGRRVVGEAGIAAGRLDEMVNVFAQSYGNESETKTCIGGTNGSPMEVLKRCYANNSKTGEWEFLTITEGGELFDNEFETNLETTLHVMLSLGNRADPWYDYGKDMGCQLTKGAPGGGYMKSHNLTENIIWGDGILGVSKNGNGTTGSKGNTRGGKYAHDVVWEAEPTKNNPTLRRVIKDFSAFEELFAKVKSSHKLLIDAFLQEKLFAEEFEALAVRTKKKRVIIGGSTSTKNKQNNALGGSGAGDDNEVSMEEWLSQVDGGIVEERLLAEEMKECT</sequence>
<dbReference type="GO" id="GO:0005886">
    <property type="term" value="C:plasma membrane"/>
    <property type="evidence" value="ECO:0007669"/>
    <property type="project" value="UniProtKB-SubCell"/>
</dbReference>
<evidence type="ECO:0000313" key="10">
    <source>
        <dbReference type="Proteomes" id="UP000002316"/>
    </source>
</evidence>
<evidence type="ECO:0000256" key="3">
    <source>
        <dbReference type="ARBA" id="ARBA00022622"/>
    </source>
</evidence>
<proteinExistence type="predicted"/>
<evidence type="ECO:0000256" key="7">
    <source>
        <dbReference type="SAM" id="SignalP"/>
    </source>
</evidence>
<keyword evidence="7" id="KW-0732">Signal</keyword>